<sequence>MLAKKVVVCALLFAALLACGKLAEREVLERRMAVPSTYRTFEQGLAIVRANAYPAFRSREYVKIIRQLERLDLEERSPYISP</sequence>
<evidence type="ECO:0008006" key="4">
    <source>
        <dbReference type="Google" id="ProtNLM"/>
    </source>
</evidence>
<feature type="chain" id="PRO_5038688312" description="DUF4129 domain-containing protein" evidence="1">
    <location>
        <begin position="24"/>
        <end position="82"/>
    </location>
</feature>
<evidence type="ECO:0000256" key="1">
    <source>
        <dbReference type="SAM" id="SignalP"/>
    </source>
</evidence>
<accession>A0A5R9GAQ5</accession>
<evidence type="ECO:0000313" key="3">
    <source>
        <dbReference type="Proteomes" id="UP000309676"/>
    </source>
</evidence>
<name>A0A5R9GAQ5_9BACL</name>
<dbReference type="Proteomes" id="UP000309676">
    <property type="component" value="Unassembled WGS sequence"/>
</dbReference>
<dbReference type="PROSITE" id="PS51257">
    <property type="entry name" value="PROKAR_LIPOPROTEIN"/>
    <property type="match status" value="1"/>
</dbReference>
<reference evidence="2 3" key="1">
    <citation type="submission" date="2019-05" db="EMBL/GenBank/DDBJ databases">
        <authorList>
            <person name="Narsing Rao M.P."/>
            <person name="Li W.J."/>
        </authorList>
    </citation>
    <scope>NUCLEOTIDE SEQUENCE [LARGE SCALE GENOMIC DNA]</scope>
    <source>
        <strain evidence="2 3">SYSU_K30003</strain>
    </source>
</reference>
<comment type="caution">
    <text evidence="2">The sequence shown here is derived from an EMBL/GenBank/DDBJ whole genome shotgun (WGS) entry which is preliminary data.</text>
</comment>
<dbReference type="EMBL" id="VCIW01000002">
    <property type="protein sequence ID" value="TLS53547.1"/>
    <property type="molecule type" value="Genomic_DNA"/>
</dbReference>
<keyword evidence="3" id="KW-1185">Reference proteome</keyword>
<feature type="signal peptide" evidence="1">
    <location>
        <begin position="1"/>
        <end position="23"/>
    </location>
</feature>
<proteinExistence type="predicted"/>
<dbReference type="RefSeq" id="WP_138192865.1">
    <property type="nucleotide sequence ID" value="NZ_VCIW01000002.1"/>
</dbReference>
<gene>
    <name evidence="2" type="ORF">FE782_04555</name>
</gene>
<evidence type="ECO:0000313" key="2">
    <source>
        <dbReference type="EMBL" id="TLS53547.1"/>
    </source>
</evidence>
<keyword evidence="1" id="KW-0732">Signal</keyword>
<organism evidence="2 3">
    <name type="scientific">Paenibacillus antri</name>
    <dbReference type="NCBI Taxonomy" id="2582848"/>
    <lineage>
        <taxon>Bacteria</taxon>
        <taxon>Bacillati</taxon>
        <taxon>Bacillota</taxon>
        <taxon>Bacilli</taxon>
        <taxon>Bacillales</taxon>
        <taxon>Paenibacillaceae</taxon>
        <taxon>Paenibacillus</taxon>
    </lineage>
</organism>
<protein>
    <recommendedName>
        <fullName evidence="4">DUF4129 domain-containing protein</fullName>
    </recommendedName>
</protein>
<dbReference type="AlphaFoldDB" id="A0A5R9GAQ5"/>